<dbReference type="OrthoDB" id="359611at2759"/>
<dbReference type="InParanoid" id="Q4UC47"/>
<dbReference type="KEGG" id="tan:TA04300"/>
<gene>
    <name evidence="1" type="ORF">TA04300</name>
</gene>
<name>Q4UC47_THEAN</name>
<protein>
    <submittedName>
        <fullName evidence="1">Uncharacterized protein</fullName>
    </submittedName>
</protein>
<dbReference type="eggNOG" id="ENOG502QX79">
    <property type="taxonomic scope" value="Eukaryota"/>
</dbReference>
<reference evidence="1 2" key="1">
    <citation type="journal article" date="2005" name="Science">
        <title>Genome of the host-cell transforming parasite Theileria annulata compared with T. parva.</title>
        <authorList>
            <person name="Pain A."/>
            <person name="Renauld H."/>
            <person name="Berriman M."/>
            <person name="Murphy L."/>
            <person name="Yeats C.A."/>
            <person name="Weir W."/>
            <person name="Kerhornou A."/>
            <person name="Aslett M."/>
            <person name="Bishop R."/>
            <person name="Bouchier C."/>
            <person name="Cochet M."/>
            <person name="Coulson R.M.R."/>
            <person name="Cronin A."/>
            <person name="de Villiers E.P."/>
            <person name="Fraser A."/>
            <person name="Fosker N."/>
            <person name="Gardner M."/>
            <person name="Goble A."/>
            <person name="Griffiths-Jones S."/>
            <person name="Harris D.E."/>
            <person name="Katzer F."/>
            <person name="Larke N."/>
            <person name="Lord A."/>
            <person name="Maser P."/>
            <person name="McKellar S."/>
            <person name="Mooney P."/>
            <person name="Morton F."/>
            <person name="Nene V."/>
            <person name="O'Neil S."/>
            <person name="Price C."/>
            <person name="Quail M.A."/>
            <person name="Rabbinowitsch E."/>
            <person name="Rawlings N.D."/>
            <person name="Rutter S."/>
            <person name="Saunders D."/>
            <person name="Seeger K."/>
            <person name="Shah T."/>
            <person name="Squares R."/>
            <person name="Squares S."/>
            <person name="Tivey A."/>
            <person name="Walker A.R."/>
            <person name="Woodward J."/>
            <person name="Dobbelaere D.A.E."/>
            <person name="Langsley G."/>
            <person name="Rajandream M.A."/>
            <person name="McKeever D."/>
            <person name="Shiels B."/>
            <person name="Tait A."/>
            <person name="Barrell B.G."/>
            <person name="Hall N."/>
        </authorList>
    </citation>
    <scope>NUCLEOTIDE SEQUENCE [LARGE SCALE GENOMIC DNA]</scope>
    <source>
        <strain evidence="2">Ankara</strain>
    </source>
</reference>
<sequence>MEEKVSYSTMSAVLETVVDDEKVRVALMPPHIARRLVKEPGASSGSGILSRVTGSILVDLPFRNLLYESKKVQRLYFELEPKDPDLYPKSKSVTNSLLLIDPIRLTHLLNNDLNQAQRVLYMRCFTDRIWLIFLRLVSLGVGSRLRSLYSLKDSRVPTDEFLSDLEELQLSLVQMVLEVTRWDLTENTASEIETAVLNGCKNVCFLAEHMRNQWNNSLGEFPLLNELVPYLNKCMLHINKLLLRTGVNPGNNLKRNDSSDLDVCLTDLGTCSPLKDYFKGEDQLNGEVDSTLLQLQNLSKLSLNLKDTSYVHILGDIRNCIVSVATKSATLLSLMKLKILDFRQRLFELPGSYSFINNEVLRKGFLSCGLDENDAVPLVLLSHCLGAYSIREWVIRFLLEVKFDKVSSFLSPNSQSSVNSYGFNESAYFRTAGQTKPNLGDFFTLMPLDLRLYMNQLAS</sequence>
<accession>Q4UC47</accession>
<dbReference type="EMBL" id="CR940352">
    <property type="protein sequence ID" value="CAI75604.1"/>
    <property type="molecule type" value="Genomic_DNA"/>
</dbReference>
<proteinExistence type="predicted"/>
<dbReference type="AlphaFoldDB" id="Q4UC47"/>
<dbReference type="Proteomes" id="UP000001950">
    <property type="component" value="Chromosome 3"/>
</dbReference>
<dbReference type="VEuPathDB" id="PiroplasmaDB:TA04300"/>
<keyword evidence="2" id="KW-1185">Reference proteome</keyword>
<dbReference type="OMA" id="EWVIRFL"/>
<dbReference type="RefSeq" id="XP_955080.1">
    <property type="nucleotide sequence ID" value="XM_949987.1"/>
</dbReference>
<organism evidence="1 2">
    <name type="scientific">Theileria annulata</name>
    <dbReference type="NCBI Taxonomy" id="5874"/>
    <lineage>
        <taxon>Eukaryota</taxon>
        <taxon>Sar</taxon>
        <taxon>Alveolata</taxon>
        <taxon>Apicomplexa</taxon>
        <taxon>Aconoidasida</taxon>
        <taxon>Piroplasmida</taxon>
        <taxon>Theileriidae</taxon>
        <taxon>Theileria</taxon>
    </lineage>
</organism>
<evidence type="ECO:0000313" key="2">
    <source>
        <dbReference type="Proteomes" id="UP000001950"/>
    </source>
</evidence>
<dbReference type="GeneID" id="3864799"/>
<evidence type="ECO:0000313" key="1">
    <source>
        <dbReference type="EMBL" id="CAI75604.1"/>
    </source>
</evidence>